<organism evidence="6 7">
    <name type="scientific">Parafrankia colletiae</name>
    <dbReference type="NCBI Taxonomy" id="573497"/>
    <lineage>
        <taxon>Bacteria</taxon>
        <taxon>Bacillati</taxon>
        <taxon>Actinomycetota</taxon>
        <taxon>Actinomycetes</taxon>
        <taxon>Frankiales</taxon>
        <taxon>Frankiaceae</taxon>
        <taxon>Parafrankia</taxon>
    </lineage>
</organism>
<keyword evidence="6" id="KW-0347">Helicase</keyword>
<feature type="domain" description="Helicase C-terminal" evidence="5">
    <location>
        <begin position="978"/>
        <end position="1150"/>
    </location>
</feature>
<dbReference type="SMART" id="SM00487">
    <property type="entry name" value="DEXDc"/>
    <property type="match status" value="1"/>
</dbReference>
<keyword evidence="7" id="KW-1185">Reference proteome</keyword>
<dbReference type="GO" id="GO:0003676">
    <property type="term" value="F:nucleic acid binding"/>
    <property type="evidence" value="ECO:0007669"/>
    <property type="project" value="InterPro"/>
</dbReference>
<dbReference type="SUPFAM" id="SSF52540">
    <property type="entry name" value="P-loop containing nucleoside triphosphate hydrolases"/>
    <property type="match status" value="2"/>
</dbReference>
<keyword evidence="1" id="KW-0547">Nucleotide-binding</keyword>
<dbReference type="PROSITE" id="PS51192">
    <property type="entry name" value="HELICASE_ATP_BIND_1"/>
    <property type="match status" value="1"/>
</dbReference>
<feature type="region of interest" description="Disordered" evidence="3">
    <location>
        <begin position="275"/>
        <end position="303"/>
    </location>
</feature>
<dbReference type="GO" id="GO:0043138">
    <property type="term" value="F:3'-5' DNA helicase activity"/>
    <property type="evidence" value="ECO:0007669"/>
    <property type="project" value="TreeGrafter"/>
</dbReference>
<dbReference type="Pfam" id="PF09369">
    <property type="entry name" value="MZB"/>
    <property type="match status" value="1"/>
</dbReference>
<feature type="compositionally biased region" description="Gly residues" evidence="3">
    <location>
        <begin position="2115"/>
        <end position="2124"/>
    </location>
</feature>
<dbReference type="InterPro" id="IPR018973">
    <property type="entry name" value="MZB"/>
</dbReference>
<evidence type="ECO:0000313" key="7">
    <source>
        <dbReference type="Proteomes" id="UP000179627"/>
    </source>
</evidence>
<dbReference type="InterPro" id="IPR027417">
    <property type="entry name" value="P-loop_NTPase"/>
</dbReference>
<dbReference type="GO" id="GO:0036297">
    <property type="term" value="P:interstrand cross-link repair"/>
    <property type="evidence" value="ECO:0007669"/>
    <property type="project" value="TreeGrafter"/>
</dbReference>
<dbReference type="RefSeq" id="WP_071091801.1">
    <property type="nucleotide sequence ID" value="NZ_MBLM01000175.1"/>
</dbReference>
<dbReference type="InterPro" id="IPR014001">
    <property type="entry name" value="Helicase_ATP-bd"/>
</dbReference>
<feature type="region of interest" description="Disordered" evidence="3">
    <location>
        <begin position="2093"/>
        <end position="2133"/>
    </location>
</feature>
<accession>A0A1S1Q4Y3</accession>
<dbReference type="Pfam" id="PF00271">
    <property type="entry name" value="Helicase_C"/>
    <property type="match status" value="1"/>
</dbReference>
<dbReference type="PANTHER" id="PTHR47957">
    <property type="entry name" value="ATP-DEPENDENT HELICASE HRQ1"/>
    <property type="match status" value="1"/>
</dbReference>
<keyword evidence="2" id="KW-0067">ATP-binding</keyword>
<proteinExistence type="predicted"/>
<comment type="caution">
    <text evidence="6">The sequence shown here is derived from an EMBL/GenBank/DDBJ whole genome shotgun (WGS) entry which is preliminary data.</text>
</comment>
<dbReference type="OrthoDB" id="3197455at2"/>
<dbReference type="Proteomes" id="UP000179627">
    <property type="component" value="Unassembled WGS sequence"/>
</dbReference>
<evidence type="ECO:0000259" key="4">
    <source>
        <dbReference type="PROSITE" id="PS51192"/>
    </source>
</evidence>
<feature type="region of interest" description="Disordered" evidence="3">
    <location>
        <begin position="2208"/>
        <end position="2228"/>
    </location>
</feature>
<dbReference type="EMBL" id="MBLM01000175">
    <property type="protein sequence ID" value="OHV28627.1"/>
    <property type="molecule type" value="Genomic_DNA"/>
</dbReference>
<dbReference type="InterPro" id="IPR011545">
    <property type="entry name" value="DEAD/DEAH_box_helicase_dom"/>
</dbReference>
<evidence type="ECO:0000313" key="6">
    <source>
        <dbReference type="EMBL" id="OHV28627.1"/>
    </source>
</evidence>
<evidence type="ECO:0000256" key="1">
    <source>
        <dbReference type="ARBA" id="ARBA00022741"/>
    </source>
</evidence>
<evidence type="ECO:0000256" key="2">
    <source>
        <dbReference type="ARBA" id="ARBA00022840"/>
    </source>
</evidence>
<feature type="domain" description="Helicase ATP-binding" evidence="4">
    <location>
        <begin position="89"/>
        <end position="278"/>
    </location>
</feature>
<reference evidence="7" key="1">
    <citation type="submission" date="2016-07" db="EMBL/GenBank/DDBJ databases">
        <title>Sequence Frankia sp. strain CcI1.17.</title>
        <authorList>
            <person name="Ghodhbane-Gtari F."/>
            <person name="Swanson E."/>
            <person name="Gueddou A."/>
            <person name="Morris K."/>
            <person name="Hezbri K."/>
            <person name="Ktari A."/>
            <person name="Nouioui I."/>
            <person name="Abebe-Akele F."/>
            <person name="Simpson S."/>
            <person name="Thomas K."/>
            <person name="Gtari M."/>
            <person name="Tisa L.S."/>
            <person name="Hurst S."/>
        </authorList>
    </citation>
    <scope>NUCLEOTIDE SEQUENCE [LARGE SCALE GENOMIC DNA]</scope>
    <source>
        <strain evidence="7">Cc1.17</strain>
    </source>
</reference>
<feature type="compositionally biased region" description="Gly residues" evidence="3">
    <location>
        <begin position="279"/>
        <end position="303"/>
    </location>
</feature>
<gene>
    <name evidence="6" type="ORF">CC117_30185</name>
</gene>
<dbReference type="PROSITE" id="PS51194">
    <property type="entry name" value="HELICASE_CTER"/>
    <property type="match status" value="1"/>
</dbReference>
<evidence type="ECO:0000256" key="3">
    <source>
        <dbReference type="SAM" id="MobiDB-lite"/>
    </source>
</evidence>
<keyword evidence="6" id="KW-0378">Hydrolase</keyword>
<feature type="compositionally biased region" description="Low complexity" evidence="3">
    <location>
        <begin position="2093"/>
        <end position="2102"/>
    </location>
</feature>
<protein>
    <submittedName>
        <fullName evidence="6">RNA helicase</fullName>
    </submittedName>
</protein>
<dbReference type="Gene3D" id="3.40.50.300">
    <property type="entry name" value="P-loop containing nucleotide triphosphate hydrolases"/>
    <property type="match status" value="2"/>
</dbReference>
<evidence type="ECO:0000259" key="5">
    <source>
        <dbReference type="PROSITE" id="PS51194"/>
    </source>
</evidence>
<sequence>MRPTLAADGLRRILTQFLTTTFALAGADERAALERFLEHPEHGIYRGPYLRVRIPFRAAAAGWERHLEWRPGGGWVPYEHQARAFERLSTLRSPAEPTLVTTGTGSGKTEAFLVPVLDHCARAHRTGGENGARRSGIKAVLLYPMNALASDQTQRIDEFLASPGLEQVTAGLYVGDVAETTYERVLTSRAEMRRNPPDILVTNYKMLDQLLQRADDVPLWDGAEIAYVVLDEFHSYDGAQGTDVAMLLRRLGAVTGLAEPGRPLGNACPVATSATLGEGSHGTGTGTGGGDAAGTGDGGGVPGDGGAAIREVAGQVFGAVFDPGALIGENRQRPEEILDQVDYNLPLPDPADLAGIPDPARDTWSMRRVVAAVLGVDTLDPAVLGRLLRRHILTHAVLGLLGDEPRTPAEILELLPRHGAYRWGLALQHEPEVAALALARFVGLLSAARDPARPGRPLVSVETHLWVRAVSRLLRGVARQSAFLWDGDARRTPAPDASEADAAVADTSQALLPAVYCRHCGRSGWSAISPERDPQELVTDATKIYRAAVGRDRRRVRALIAATSAEIAGDGAGLFVLDAAGSRIRPFDPAKDRGLGQSAPGGSTAVLQAGGGGSDVAVLADLGDDHAAELDRCPACGLDQGIRYLGAGLATLASVAVTQLFTGGELTGAEQRTLLFNDSVQDAAHRAGFVANRSYTFSLRSLLADQLTPGAPVTLDVLVADLVAAATDRAKLAAIIPPDLHDFPGIDALLAGEHTGGRDTWRLVADRLGFATVLEFGLRSRQGRTLELTRTAAAEVALDEPEKIAALCRDLLLTGKVTQLPGGLPDDARLAAFVRGLLERLRVRGGVRHRWLDGYLAQGGRRWMVWGGRPEGMPAFPDGISAPAFALSSPRRRSVFDLLTARGGWYQDWARRCLEGLDRPGADEFLSRLLPELARVGVLASRPLTADPTISVFGLQPGHVRVGLLDDAAAEQAGIRCDACAWVQTVPPGRVADWAGQPCQRYRCTGRLAAAPDPAAAADYYRRLYLGSGVYRVVTAEHTGVLTRAQRETVERRFREGDRYTDPNVLSCTPTLELGIDIGDLSAVLLASLPAAPANYVQRAGRAGRRSGNAFVLTLLGNRARDRYYLAEPRQMLAGEILPPGCYLSAVEILRRQYVAHLVDRAARGQLPGVGPLPRQAAELFGPSGWLAAFGPAAVGVGADAVEVFLALFGTEIQPEAAAELRGYAAGEVTEALARVDAAWETRLDGLRHRLDAIAAAIAALAESDPDQRREARGLRAEQGAIRKRIGQIGRAQAHGTLVEFGLLPNYALTDTTTLLEATLTWDEQLPGQDDRRYHSEVREYPRPARQALREIAPGSTYYVRGYQHRISGLEIGSPDRPAWEDWRVCPECGHARTRGAVSDATPCPRCGSRAIADAGHRYRVLRPTKVTAVDRRDDARIRDDAEERAVRYYSVAQTVDVDPDRVLRSWRHAGVTFGIDYTRAAVVREFNLGPARFDRPAGDVFGGTQVRLNPFHVCVVCGGTAPDGPPPTAAAGQGGSLVATTATSTPGSVPREAEHHRGWCPHRRSPATAQHLQLILVHELRTEAIRILVPAVTAAVEERMASFAAALRLGIAARYGGDPDHLRMVRAHMPDSGPGGTGHVRQFLVVHDTQPDGTGYLHRLAAPDSFQDVLAAALSAVETCRCVDEGLPACHRCLLRDARDDEFPLISRSHAFAVLRPLLDGWAVAEGPGQRTDQISLFDQVESELEARFLTGLLDWGTRPASRATIERTAEADGARTADLRLSRPDGQVVHWRLKLQNTLHGTRPDAVFVRLDAQPATVAVYLDGYRYHASTEHNRIADDTAKRAALRAHGITVFQLTWEDVEAWRGRPTAPPVWPPYAGNAQAGAREIYRVLTHRDVEELTDTVWANPVELLLAYLRDPDAELWHARTVAVLAGLLQLQGARATTTRAGVPAAVRAALTTGAPPAAAGPAAAAPVTVVSVRDAHDCPIVVIADQLGAGRVVWTALVLADDRPAAIAGDSAAHRQRWAAWLYWTNLVPFLDTRGGDGVQLARSTLDGFDPSLLCVAAGAGALSVHRSEPLDAETSTWIGTAADQQPAPGAGADDHGDETAGGAVRPGGPGPTGGPAETEPTVEPGWQEVLRLITPGEPGLETLARELAACGVPVPQVGYELGDAAWQAELAWPDARLGVVLAAEPPAAEPWVAGAEPTGAEPTVAEPQSAADAEATARDGAYQQAGWVVRAAAAWQAADLAAGIADPFGPWRGDQS</sequence>
<dbReference type="GO" id="GO:0006289">
    <property type="term" value="P:nucleotide-excision repair"/>
    <property type="evidence" value="ECO:0007669"/>
    <property type="project" value="TreeGrafter"/>
</dbReference>
<dbReference type="SMART" id="SM00490">
    <property type="entry name" value="HELICc"/>
    <property type="match status" value="1"/>
</dbReference>
<dbReference type="Pfam" id="PF00270">
    <property type="entry name" value="DEAD"/>
    <property type="match status" value="1"/>
</dbReference>
<name>A0A1S1Q4Y3_9ACTN</name>
<dbReference type="InterPro" id="IPR001650">
    <property type="entry name" value="Helicase_C-like"/>
</dbReference>
<dbReference type="PANTHER" id="PTHR47957:SF3">
    <property type="entry name" value="ATP-DEPENDENT HELICASE HRQ1"/>
    <property type="match status" value="1"/>
</dbReference>
<dbReference type="GO" id="GO:0005524">
    <property type="term" value="F:ATP binding"/>
    <property type="evidence" value="ECO:0007669"/>
    <property type="project" value="UniProtKB-KW"/>
</dbReference>